<dbReference type="EMBL" id="BATL01000121">
    <property type="protein sequence ID" value="GAD78082.1"/>
    <property type="molecule type" value="Genomic_DNA"/>
</dbReference>
<reference evidence="4 5" key="1">
    <citation type="submission" date="2013-09" db="EMBL/GenBank/DDBJ databases">
        <title>Whole genome shotgun sequence of Vibrio azureus NBRC 104587.</title>
        <authorList>
            <person name="Isaki S."/>
            <person name="Hosoyama A."/>
            <person name="Numata M."/>
            <person name="Hashimoto M."/>
            <person name="Hosoyama Y."/>
            <person name="Tsuchikane K."/>
            <person name="Noguchi M."/>
            <person name="Hirakata S."/>
            <person name="Ichikawa N."/>
            <person name="Ohji S."/>
            <person name="Yamazoe A."/>
            <person name="Fujita N."/>
        </authorList>
    </citation>
    <scope>NUCLEOTIDE SEQUENCE [LARGE SCALE GENOMIC DNA]</scope>
    <source>
        <strain evidence="4 5">NBRC 104587</strain>
    </source>
</reference>
<evidence type="ECO:0000313" key="5">
    <source>
        <dbReference type="Proteomes" id="UP000016567"/>
    </source>
</evidence>
<evidence type="ECO:0000259" key="3">
    <source>
        <dbReference type="Pfam" id="PF08719"/>
    </source>
</evidence>
<dbReference type="CDD" id="cd15457">
    <property type="entry name" value="NADAR"/>
    <property type="match status" value="1"/>
</dbReference>
<name>U3AXX7_9VIBR</name>
<accession>U3AXX7</accession>
<dbReference type="NCBIfam" id="TIGR02464">
    <property type="entry name" value="ribofla_fusion"/>
    <property type="match status" value="1"/>
</dbReference>
<protein>
    <recommendedName>
        <fullName evidence="3">NADAR domain-containing protein</fullName>
    </recommendedName>
</protein>
<dbReference type="STRING" id="1219077.VAZ01S_121_00010"/>
<comment type="caution">
    <text evidence="4">The sequence shown here is derived from an EMBL/GenBank/DDBJ whole genome shotgun (WGS) entry which is preliminary data.</text>
</comment>
<dbReference type="RefSeq" id="WP_021711817.1">
    <property type="nucleotide sequence ID" value="NZ_BAOB01000714.1"/>
</dbReference>
<comment type="catalytic activity">
    <reaction evidence="1">
        <text>5-amino-6-(5-phospho-D-ribosylamino)uracil + H2O = 5,6-diaminouracil + D-ribose 5-phosphate</text>
        <dbReference type="Rhea" id="RHEA:55020"/>
        <dbReference type="ChEBI" id="CHEBI:15377"/>
        <dbReference type="ChEBI" id="CHEBI:46252"/>
        <dbReference type="ChEBI" id="CHEBI:58453"/>
        <dbReference type="ChEBI" id="CHEBI:78346"/>
    </reaction>
</comment>
<evidence type="ECO:0000313" key="4">
    <source>
        <dbReference type="EMBL" id="GAD78082.1"/>
    </source>
</evidence>
<proteinExistence type="predicted"/>
<organism evidence="4 5">
    <name type="scientific">Vibrio azureus NBRC 104587</name>
    <dbReference type="NCBI Taxonomy" id="1219077"/>
    <lineage>
        <taxon>Bacteria</taxon>
        <taxon>Pseudomonadati</taxon>
        <taxon>Pseudomonadota</taxon>
        <taxon>Gammaproteobacteria</taxon>
        <taxon>Vibrionales</taxon>
        <taxon>Vibrionaceae</taxon>
        <taxon>Vibrio</taxon>
    </lineage>
</organism>
<evidence type="ECO:0000256" key="1">
    <source>
        <dbReference type="ARBA" id="ARBA00000022"/>
    </source>
</evidence>
<dbReference type="InterPro" id="IPR037238">
    <property type="entry name" value="YbiA-like_sf"/>
</dbReference>
<dbReference type="AlphaFoldDB" id="U3AXX7"/>
<dbReference type="InterPro" id="IPR012816">
    <property type="entry name" value="NADAR"/>
</dbReference>
<dbReference type="eggNOG" id="COG3236">
    <property type="taxonomic scope" value="Bacteria"/>
</dbReference>
<dbReference type="Proteomes" id="UP000016567">
    <property type="component" value="Unassembled WGS sequence"/>
</dbReference>
<gene>
    <name evidence="4" type="ORF">VAZ01S_121_00010</name>
</gene>
<dbReference type="Pfam" id="PF08719">
    <property type="entry name" value="NADAR"/>
    <property type="match status" value="1"/>
</dbReference>
<dbReference type="SUPFAM" id="SSF143990">
    <property type="entry name" value="YbiA-like"/>
    <property type="match status" value="1"/>
</dbReference>
<dbReference type="Gene3D" id="1.10.357.40">
    <property type="entry name" value="YbiA-like"/>
    <property type="match status" value="1"/>
</dbReference>
<keyword evidence="5" id="KW-1185">Reference proteome</keyword>
<feature type="domain" description="NADAR" evidence="3">
    <location>
        <begin position="23"/>
        <end position="180"/>
    </location>
</feature>
<evidence type="ECO:0000256" key="2">
    <source>
        <dbReference type="ARBA" id="ARBA00000751"/>
    </source>
</evidence>
<comment type="catalytic activity">
    <reaction evidence="2">
        <text>2,5-diamino-6-hydroxy-4-(5-phosphoribosylamino)-pyrimidine + H2O = 2,5,6-triamino-4-hydroxypyrimidine + D-ribose 5-phosphate</text>
        <dbReference type="Rhea" id="RHEA:23436"/>
        <dbReference type="ChEBI" id="CHEBI:15377"/>
        <dbReference type="ChEBI" id="CHEBI:58614"/>
        <dbReference type="ChEBI" id="CHEBI:78346"/>
        <dbReference type="ChEBI" id="CHEBI:137796"/>
    </reaction>
</comment>
<dbReference type="OrthoDB" id="67297at2"/>
<sequence length="185" mass="21231">MKITKMKSLIDALNNGEKFKYLFFWGHQEKSNQVTKSSLSQWYISGFQENGNTFPTAEHYMMYYKAKLFDDAKAAEKVLLSPTAKEAKQIGREVIGFNQKQWNEKRFEIVVNANFAKFSQNKALKDFLLNTGDQIIVEASPVDKIWGVGMSQDNPAISDPYSWKGLNLLGFALMEVRDRLLSQEQ</sequence>